<reference evidence="1" key="2">
    <citation type="journal article" date="2014" name="ISME J.">
        <title>Microbial stratification in low pH oxic and suboxic macroscopic growths along an acid mine drainage.</title>
        <authorList>
            <person name="Mendez-Garcia C."/>
            <person name="Mesa V."/>
            <person name="Sprenger R.R."/>
            <person name="Richter M."/>
            <person name="Diez M.S."/>
            <person name="Solano J."/>
            <person name="Bargiela R."/>
            <person name="Golyshina O.V."/>
            <person name="Manteca A."/>
            <person name="Ramos J.L."/>
            <person name="Gallego J.R."/>
            <person name="Llorente I."/>
            <person name="Martins Dos Santos V.A."/>
            <person name="Jensen O.N."/>
            <person name="Pelaez A.I."/>
            <person name="Sanchez J."/>
            <person name="Ferrer M."/>
        </authorList>
    </citation>
    <scope>NUCLEOTIDE SEQUENCE</scope>
</reference>
<sequence>FYIVDYFNSDKDIKDIKNHIKEIKDLLPDLDIDRFVQQAKDSKKNVWGLINGAFATHPPAYRRLIDLAKEKAELNGRKEAQN</sequence>
<proteinExistence type="predicted"/>
<comment type="caution">
    <text evidence="1">The sequence shown here is derived from an EMBL/GenBank/DDBJ whole genome shotgun (WGS) entry which is preliminary data.</text>
</comment>
<reference evidence="1" key="1">
    <citation type="submission" date="2013-08" db="EMBL/GenBank/DDBJ databases">
        <authorList>
            <person name="Mendez C."/>
            <person name="Richter M."/>
            <person name="Ferrer M."/>
            <person name="Sanchez J."/>
        </authorList>
    </citation>
    <scope>NUCLEOTIDE SEQUENCE</scope>
</reference>
<evidence type="ECO:0000313" key="1">
    <source>
        <dbReference type="EMBL" id="EQD80454.1"/>
    </source>
</evidence>
<dbReference type="AlphaFoldDB" id="T1DGK9"/>
<protein>
    <submittedName>
        <fullName evidence="1">Peptidase M48 Ste24p</fullName>
    </submittedName>
</protein>
<feature type="non-terminal residue" evidence="1">
    <location>
        <position position="1"/>
    </location>
</feature>
<accession>T1DGK9</accession>
<dbReference type="EMBL" id="AUZX01000662">
    <property type="protein sequence ID" value="EQD80454.1"/>
    <property type="molecule type" value="Genomic_DNA"/>
</dbReference>
<name>T1DGK9_9ZZZZ</name>
<gene>
    <name evidence="1" type="ORF">B1A_00875</name>
</gene>
<organism evidence="1">
    <name type="scientific">mine drainage metagenome</name>
    <dbReference type="NCBI Taxonomy" id="410659"/>
    <lineage>
        <taxon>unclassified sequences</taxon>
        <taxon>metagenomes</taxon>
        <taxon>ecological metagenomes</taxon>
    </lineage>
</organism>